<protein>
    <submittedName>
        <fullName evidence="1 3">Uncharacterized protein</fullName>
    </submittedName>
</protein>
<reference evidence="3" key="3">
    <citation type="submission" date="2015-04" db="UniProtKB">
        <authorList>
            <consortium name="EnsemblPlants"/>
        </authorList>
    </citation>
    <scope>IDENTIFICATION</scope>
    <source>
        <strain evidence="3">cv. Jemalong A17</strain>
    </source>
</reference>
<name>A0A072U8A8_MEDTR</name>
<proteinExistence type="predicted"/>
<evidence type="ECO:0000313" key="4">
    <source>
        <dbReference type="Proteomes" id="UP000002051"/>
    </source>
</evidence>
<dbReference type="AlphaFoldDB" id="A0A072U8A8"/>
<reference evidence="2" key="4">
    <citation type="journal article" date="2018" name="Nat. Plants">
        <title>Whole-genome landscape of Medicago truncatula symbiotic genes.</title>
        <authorList>
            <person name="Pecrix Y."/>
            <person name="Gamas P."/>
            <person name="Carrere S."/>
        </authorList>
    </citation>
    <scope>NUCLEOTIDE SEQUENCE</scope>
    <source>
        <tissue evidence="2">Leaves</tissue>
    </source>
</reference>
<dbReference type="EMBL" id="PSQE01000006">
    <property type="protein sequence ID" value="RHN51053.1"/>
    <property type="molecule type" value="Genomic_DNA"/>
</dbReference>
<dbReference type="Proteomes" id="UP000002051">
    <property type="component" value="Chromosome 6"/>
</dbReference>
<evidence type="ECO:0000313" key="2">
    <source>
        <dbReference type="EMBL" id="RHN51053.1"/>
    </source>
</evidence>
<reference evidence="1 4" key="2">
    <citation type="journal article" date="2014" name="BMC Genomics">
        <title>An improved genome release (version Mt4.0) for the model legume Medicago truncatula.</title>
        <authorList>
            <person name="Tang H."/>
            <person name="Krishnakumar V."/>
            <person name="Bidwell S."/>
            <person name="Rosen B."/>
            <person name="Chan A."/>
            <person name="Zhou S."/>
            <person name="Gentzbittel L."/>
            <person name="Childs K.L."/>
            <person name="Yandell M."/>
            <person name="Gundlach H."/>
            <person name="Mayer K.F."/>
            <person name="Schwartz D.C."/>
            <person name="Town C.D."/>
        </authorList>
    </citation>
    <scope>GENOME REANNOTATION</scope>
    <source>
        <strain evidence="1">A17</strain>
        <strain evidence="3 4">cv. Jemalong A17</strain>
    </source>
</reference>
<evidence type="ECO:0000313" key="3">
    <source>
        <dbReference type="EnsemblPlants" id="KEH25872"/>
    </source>
</evidence>
<accession>A0A072U8A8</accession>
<dbReference type="HOGENOM" id="CLU_073958_0_0_1"/>
<dbReference type="Gramene" id="rna35423">
    <property type="protein sequence ID" value="RHN51053.1"/>
    <property type="gene ID" value="gene35423"/>
</dbReference>
<dbReference type="PaxDb" id="3880-AES74453"/>
<gene>
    <name evidence="1" type="ordered locus">MTR_6g036940</name>
    <name evidence="2" type="ORF">MtrunA17_Chr6g0464231</name>
</gene>
<keyword evidence="4" id="KW-1185">Reference proteome</keyword>
<dbReference type="EnsemblPlants" id="KEH25872">
    <property type="protein sequence ID" value="KEH25872"/>
    <property type="gene ID" value="MTR_6g036940"/>
</dbReference>
<organism evidence="1 4">
    <name type="scientific">Medicago truncatula</name>
    <name type="common">Barrel medic</name>
    <name type="synonym">Medicago tribuloides</name>
    <dbReference type="NCBI Taxonomy" id="3880"/>
    <lineage>
        <taxon>Eukaryota</taxon>
        <taxon>Viridiplantae</taxon>
        <taxon>Streptophyta</taxon>
        <taxon>Embryophyta</taxon>
        <taxon>Tracheophyta</taxon>
        <taxon>Spermatophyta</taxon>
        <taxon>Magnoliopsida</taxon>
        <taxon>eudicotyledons</taxon>
        <taxon>Gunneridae</taxon>
        <taxon>Pentapetalae</taxon>
        <taxon>rosids</taxon>
        <taxon>fabids</taxon>
        <taxon>Fabales</taxon>
        <taxon>Fabaceae</taxon>
        <taxon>Papilionoideae</taxon>
        <taxon>50 kb inversion clade</taxon>
        <taxon>NPAAA clade</taxon>
        <taxon>Hologalegina</taxon>
        <taxon>IRL clade</taxon>
        <taxon>Trifolieae</taxon>
        <taxon>Medicago</taxon>
    </lineage>
</organism>
<reference evidence="1 4" key="1">
    <citation type="journal article" date="2011" name="Nature">
        <title>The Medicago genome provides insight into the evolution of rhizobial symbioses.</title>
        <authorList>
            <person name="Young N.D."/>
            <person name="Debelle F."/>
            <person name="Oldroyd G.E."/>
            <person name="Geurts R."/>
            <person name="Cannon S.B."/>
            <person name="Udvardi M.K."/>
            <person name="Benedito V.A."/>
            <person name="Mayer K.F."/>
            <person name="Gouzy J."/>
            <person name="Schoof H."/>
            <person name="Van de Peer Y."/>
            <person name="Proost S."/>
            <person name="Cook D.R."/>
            <person name="Meyers B.C."/>
            <person name="Spannagl M."/>
            <person name="Cheung F."/>
            <person name="De Mita S."/>
            <person name="Krishnakumar V."/>
            <person name="Gundlach H."/>
            <person name="Zhou S."/>
            <person name="Mudge J."/>
            <person name="Bharti A.K."/>
            <person name="Murray J.D."/>
            <person name="Naoumkina M.A."/>
            <person name="Rosen B."/>
            <person name="Silverstein K.A."/>
            <person name="Tang H."/>
            <person name="Rombauts S."/>
            <person name="Zhao P.X."/>
            <person name="Zhou P."/>
            <person name="Barbe V."/>
            <person name="Bardou P."/>
            <person name="Bechner M."/>
            <person name="Bellec A."/>
            <person name="Berger A."/>
            <person name="Berges H."/>
            <person name="Bidwell S."/>
            <person name="Bisseling T."/>
            <person name="Choisne N."/>
            <person name="Couloux A."/>
            <person name="Denny R."/>
            <person name="Deshpande S."/>
            <person name="Dai X."/>
            <person name="Doyle J.J."/>
            <person name="Dudez A.M."/>
            <person name="Farmer A.D."/>
            <person name="Fouteau S."/>
            <person name="Franken C."/>
            <person name="Gibelin C."/>
            <person name="Gish J."/>
            <person name="Goldstein S."/>
            <person name="Gonzalez A.J."/>
            <person name="Green P.J."/>
            <person name="Hallab A."/>
            <person name="Hartog M."/>
            <person name="Hua A."/>
            <person name="Humphray S.J."/>
            <person name="Jeong D.H."/>
            <person name="Jing Y."/>
            <person name="Jocker A."/>
            <person name="Kenton S.M."/>
            <person name="Kim D.J."/>
            <person name="Klee K."/>
            <person name="Lai H."/>
            <person name="Lang C."/>
            <person name="Lin S."/>
            <person name="Macmil S.L."/>
            <person name="Magdelenat G."/>
            <person name="Matthews L."/>
            <person name="McCorrison J."/>
            <person name="Monaghan E.L."/>
            <person name="Mun J.H."/>
            <person name="Najar F.Z."/>
            <person name="Nicholson C."/>
            <person name="Noirot C."/>
            <person name="O'Bleness M."/>
            <person name="Paule C.R."/>
            <person name="Poulain J."/>
            <person name="Prion F."/>
            <person name="Qin B."/>
            <person name="Qu C."/>
            <person name="Retzel E.F."/>
            <person name="Riddle C."/>
            <person name="Sallet E."/>
            <person name="Samain S."/>
            <person name="Samson N."/>
            <person name="Sanders I."/>
            <person name="Saurat O."/>
            <person name="Scarpelli C."/>
            <person name="Schiex T."/>
            <person name="Segurens B."/>
            <person name="Severin A.J."/>
            <person name="Sherrier D.J."/>
            <person name="Shi R."/>
            <person name="Sims S."/>
            <person name="Singer S.R."/>
            <person name="Sinharoy S."/>
            <person name="Sterck L."/>
            <person name="Viollet A."/>
            <person name="Wang B.B."/>
            <person name="Wang K."/>
            <person name="Wang M."/>
            <person name="Wang X."/>
            <person name="Warfsmann J."/>
            <person name="Weissenbach J."/>
            <person name="White D.D."/>
            <person name="White J.D."/>
            <person name="Wiley G.B."/>
            <person name="Wincker P."/>
            <person name="Xing Y."/>
            <person name="Yang L."/>
            <person name="Yao Z."/>
            <person name="Ying F."/>
            <person name="Zhai J."/>
            <person name="Zhou L."/>
            <person name="Zuber A."/>
            <person name="Denarie J."/>
            <person name="Dixon R.A."/>
            <person name="May G.D."/>
            <person name="Schwartz D.C."/>
            <person name="Rogers J."/>
            <person name="Quetier F."/>
            <person name="Town C.D."/>
            <person name="Roe B.A."/>
        </authorList>
    </citation>
    <scope>NUCLEOTIDE SEQUENCE [LARGE SCALE GENOMIC DNA]</scope>
    <source>
        <strain evidence="1">A17</strain>
        <strain evidence="3 4">cv. Jemalong A17</strain>
    </source>
</reference>
<sequence length="225" mass="26576">MIDRLVDRLRLYDTKEIVTLQYEKYLLSVKMKHCDDKISRLNTRCDLYEANQTNSDCEGKKEVVNIDYNCQLQNILDDFLISNQVSFEKFDVQCGNLVEKADECEKKSVEIEMKRHALLVQAEHLKNKSSNLEENPWVRRVNLYFKMETQSMGMKENIHLQEKTYSSVWWEVTMSRSLLVGAWEHLLLCAKFMKFLPNKRKKKDDIFFFVIFSTLTVVEASSSMT</sequence>
<dbReference type="Proteomes" id="UP000265566">
    <property type="component" value="Chromosome 6"/>
</dbReference>
<dbReference type="EMBL" id="CM001222">
    <property type="protein sequence ID" value="KEH25872.1"/>
    <property type="molecule type" value="Genomic_DNA"/>
</dbReference>
<evidence type="ECO:0000313" key="1">
    <source>
        <dbReference type="EMBL" id="KEH25872.1"/>
    </source>
</evidence>